<proteinExistence type="predicted"/>
<sequence>MRNTIKDEKIGGKLDPSDKQKIEKAVDDAIEWVEGNQLAEVDEFEDKLKELEGLCNPIIAKMYQGGGGDVPMGGGADGASYGNASSGGNNGAGPKIEERNVVLRKNNKSE</sequence>
<organism evidence="2 3">
    <name type="scientific">Stylosanthes scabra</name>
    <dbReference type="NCBI Taxonomy" id="79078"/>
    <lineage>
        <taxon>Eukaryota</taxon>
        <taxon>Viridiplantae</taxon>
        <taxon>Streptophyta</taxon>
        <taxon>Embryophyta</taxon>
        <taxon>Tracheophyta</taxon>
        <taxon>Spermatophyta</taxon>
        <taxon>Magnoliopsida</taxon>
        <taxon>eudicotyledons</taxon>
        <taxon>Gunneridae</taxon>
        <taxon>Pentapetalae</taxon>
        <taxon>rosids</taxon>
        <taxon>fabids</taxon>
        <taxon>Fabales</taxon>
        <taxon>Fabaceae</taxon>
        <taxon>Papilionoideae</taxon>
        <taxon>50 kb inversion clade</taxon>
        <taxon>dalbergioids sensu lato</taxon>
        <taxon>Dalbergieae</taxon>
        <taxon>Pterocarpus clade</taxon>
        <taxon>Stylosanthes</taxon>
    </lineage>
</organism>
<accession>A0ABU6Z4G9</accession>
<protein>
    <submittedName>
        <fullName evidence="2">70-kilodalton heat shock protein</fullName>
    </submittedName>
</protein>
<feature type="region of interest" description="Disordered" evidence="1">
    <location>
        <begin position="73"/>
        <end position="110"/>
    </location>
</feature>
<dbReference type="Proteomes" id="UP001341840">
    <property type="component" value="Unassembled WGS sequence"/>
</dbReference>
<dbReference type="SUPFAM" id="SSF100934">
    <property type="entry name" value="Heat shock protein 70kD (HSP70), C-terminal subdomain"/>
    <property type="match status" value="1"/>
</dbReference>
<dbReference type="Gene3D" id="1.20.1270.10">
    <property type="match status" value="1"/>
</dbReference>
<evidence type="ECO:0000313" key="2">
    <source>
        <dbReference type="EMBL" id="MED6216123.1"/>
    </source>
</evidence>
<dbReference type="EMBL" id="JASCZI010271869">
    <property type="protein sequence ID" value="MED6216123.1"/>
    <property type="molecule type" value="Genomic_DNA"/>
</dbReference>
<feature type="compositionally biased region" description="Low complexity" evidence="1">
    <location>
        <begin position="78"/>
        <end position="87"/>
    </location>
</feature>
<name>A0ABU6Z4G9_9FABA</name>
<dbReference type="InterPro" id="IPR029048">
    <property type="entry name" value="HSP70_C_sf"/>
</dbReference>
<keyword evidence="2" id="KW-0346">Stress response</keyword>
<evidence type="ECO:0000313" key="3">
    <source>
        <dbReference type="Proteomes" id="UP001341840"/>
    </source>
</evidence>
<reference evidence="2 3" key="1">
    <citation type="journal article" date="2023" name="Plants (Basel)">
        <title>Bridging the Gap: Combining Genomics and Transcriptomics Approaches to Understand Stylosanthes scabra, an Orphan Legume from the Brazilian Caatinga.</title>
        <authorList>
            <person name="Ferreira-Neto J.R.C."/>
            <person name="da Silva M.D."/>
            <person name="Binneck E."/>
            <person name="de Melo N.F."/>
            <person name="da Silva R.H."/>
            <person name="de Melo A.L.T.M."/>
            <person name="Pandolfi V."/>
            <person name="Bustamante F.O."/>
            <person name="Brasileiro-Vidal A.C."/>
            <person name="Benko-Iseppon A.M."/>
        </authorList>
    </citation>
    <scope>NUCLEOTIDE SEQUENCE [LARGE SCALE GENOMIC DNA]</scope>
    <source>
        <tissue evidence="2">Leaves</tissue>
    </source>
</reference>
<comment type="caution">
    <text evidence="2">The sequence shown here is derived from an EMBL/GenBank/DDBJ whole genome shotgun (WGS) entry which is preliminary data.</text>
</comment>
<feature type="compositionally biased region" description="Basic and acidic residues" evidence="1">
    <location>
        <begin position="95"/>
        <end position="110"/>
    </location>
</feature>
<keyword evidence="3" id="KW-1185">Reference proteome</keyword>
<evidence type="ECO:0000256" key="1">
    <source>
        <dbReference type="SAM" id="MobiDB-lite"/>
    </source>
</evidence>
<gene>
    <name evidence="2" type="primary">HSP70_13</name>
    <name evidence="2" type="ORF">PIB30_004609</name>
</gene>